<dbReference type="InterPro" id="IPR038763">
    <property type="entry name" value="DHH_sf"/>
</dbReference>
<dbReference type="PANTHER" id="PTHR42146:SF1">
    <property type="entry name" value="OLIGORIBONUCLEASE NRNB"/>
    <property type="match status" value="1"/>
</dbReference>
<proteinExistence type="predicted"/>
<name>A0A1M4ZCS5_9FIRM</name>
<dbReference type="Pfam" id="PF02272">
    <property type="entry name" value="DHHA1"/>
    <property type="match status" value="1"/>
</dbReference>
<dbReference type="AlphaFoldDB" id="A0A1M4ZCS5"/>
<gene>
    <name evidence="2" type="ORF">SAMN02745133_01954</name>
</gene>
<dbReference type="EMBL" id="FQUY01000013">
    <property type="protein sequence ID" value="SHF15765.1"/>
    <property type="molecule type" value="Genomic_DNA"/>
</dbReference>
<dbReference type="PANTHER" id="PTHR42146">
    <property type="entry name" value="3',5'-CYCLIC-NUCLEOTIDE PHOSPHODIESTERASE"/>
    <property type="match status" value="1"/>
</dbReference>
<dbReference type="Gene3D" id="3.10.310.30">
    <property type="match status" value="1"/>
</dbReference>
<dbReference type="SUPFAM" id="SSF64182">
    <property type="entry name" value="DHH phosphoesterases"/>
    <property type="match status" value="1"/>
</dbReference>
<keyword evidence="3" id="KW-1185">Reference proteome</keyword>
<sequence length="295" mass="33861">MKKILVTHNDMDGCACAVVFKTAFPDSVIFYEDYKTVNQKVMDLLVSEPELLYLADISVNKEVARELDKANSAGMKVRLFDHHATALWMQKYPWCVIDTSLCGACIMFKELEWDNNANLLFEFLNFELSRLVHIVNTYDMWLWTQNPESPESKMAVALNDLLSATSREYWVNKFMHNPVPQLTDYEKTVVDAVQVKRMEYIRKTNVDIFEGPVKFGVCYAEQYTSELGYYKNQEMDIDFLVIVNVRDRKLSFRSKEFNVAQLAKLAGGGGHPQSAGCSLPEGKVEDFIKSLLQKL</sequence>
<dbReference type="InterPro" id="IPR003156">
    <property type="entry name" value="DHHA1_dom"/>
</dbReference>
<dbReference type="InterPro" id="IPR052968">
    <property type="entry name" value="Nucleotide_metab_enz"/>
</dbReference>
<evidence type="ECO:0000259" key="1">
    <source>
        <dbReference type="Pfam" id="PF02272"/>
    </source>
</evidence>
<organism evidence="2 3">
    <name type="scientific">Desulforamulus putei DSM 12395</name>
    <dbReference type="NCBI Taxonomy" id="1121429"/>
    <lineage>
        <taxon>Bacteria</taxon>
        <taxon>Bacillati</taxon>
        <taxon>Bacillota</taxon>
        <taxon>Clostridia</taxon>
        <taxon>Eubacteriales</taxon>
        <taxon>Peptococcaceae</taxon>
        <taxon>Desulforamulus</taxon>
    </lineage>
</organism>
<dbReference type="GO" id="GO:0003676">
    <property type="term" value="F:nucleic acid binding"/>
    <property type="evidence" value="ECO:0007669"/>
    <property type="project" value="InterPro"/>
</dbReference>
<evidence type="ECO:0000313" key="3">
    <source>
        <dbReference type="Proteomes" id="UP000184148"/>
    </source>
</evidence>
<feature type="domain" description="DHHA1" evidence="1">
    <location>
        <begin position="247"/>
        <end position="293"/>
    </location>
</feature>
<dbReference type="RefSeq" id="WP_073239209.1">
    <property type="nucleotide sequence ID" value="NZ_FQUY01000013.1"/>
</dbReference>
<dbReference type="OrthoDB" id="2035301at2"/>
<dbReference type="Proteomes" id="UP000184148">
    <property type="component" value="Unassembled WGS sequence"/>
</dbReference>
<evidence type="ECO:0000313" key="2">
    <source>
        <dbReference type="EMBL" id="SHF15765.1"/>
    </source>
</evidence>
<accession>A0A1M4ZCS5</accession>
<dbReference type="STRING" id="1121429.SAMN02745133_01954"/>
<protein>
    <submittedName>
        <fullName evidence="2">Oligoribonuclease NrnB or cAMP/cGMP phosphodiesterase, DHH superfamily</fullName>
    </submittedName>
</protein>
<reference evidence="3" key="1">
    <citation type="submission" date="2016-11" db="EMBL/GenBank/DDBJ databases">
        <authorList>
            <person name="Varghese N."/>
            <person name="Submissions S."/>
        </authorList>
    </citation>
    <scope>NUCLEOTIDE SEQUENCE [LARGE SCALE GENOMIC DNA]</scope>
    <source>
        <strain evidence="3">DSM 12395</strain>
    </source>
</reference>